<dbReference type="AlphaFoldDB" id="A0AAD5WRL6"/>
<dbReference type="FunFam" id="3.30.160.810:FF:000001">
    <property type="entry name" value="50S ribosomal protein L3"/>
    <property type="match status" value="1"/>
</dbReference>
<protein>
    <recommendedName>
        <fullName evidence="4">Large ribosomal subunit protein uL3m</fullName>
    </recommendedName>
</protein>
<keyword evidence="2 6" id="KW-0689">Ribosomal protein</keyword>
<dbReference type="EMBL" id="JAKWBI020000219">
    <property type="protein sequence ID" value="KAJ2898730.1"/>
    <property type="molecule type" value="Genomic_DNA"/>
</dbReference>
<dbReference type="FunFam" id="2.40.30.10:FF:000004">
    <property type="entry name" value="50S ribosomal protein L3"/>
    <property type="match status" value="1"/>
</dbReference>
<dbReference type="PANTHER" id="PTHR11229:SF8">
    <property type="entry name" value="LARGE RIBOSOMAL SUBUNIT PROTEIN UL3M"/>
    <property type="match status" value="1"/>
</dbReference>
<keyword evidence="7" id="KW-1185">Reference proteome</keyword>
<evidence type="ECO:0000256" key="5">
    <source>
        <dbReference type="SAM" id="MobiDB-lite"/>
    </source>
</evidence>
<feature type="region of interest" description="Disordered" evidence="5">
    <location>
        <begin position="47"/>
        <end position="66"/>
    </location>
</feature>
<dbReference type="SUPFAM" id="SSF50447">
    <property type="entry name" value="Translation proteins"/>
    <property type="match status" value="1"/>
</dbReference>
<dbReference type="InterPro" id="IPR019927">
    <property type="entry name" value="Ribosomal_uL3_bac/org-type"/>
</dbReference>
<evidence type="ECO:0000256" key="1">
    <source>
        <dbReference type="ARBA" id="ARBA00006540"/>
    </source>
</evidence>
<organism evidence="6 7">
    <name type="scientific">Zalerion maritima</name>
    <dbReference type="NCBI Taxonomy" id="339359"/>
    <lineage>
        <taxon>Eukaryota</taxon>
        <taxon>Fungi</taxon>
        <taxon>Dikarya</taxon>
        <taxon>Ascomycota</taxon>
        <taxon>Pezizomycotina</taxon>
        <taxon>Sordariomycetes</taxon>
        <taxon>Lulworthiomycetidae</taxon>
        <taxon>Lulworthiales</taxon>
        <taxon>Lulworthiaceae</taxon>
        <taxon>Zalerion</taxon>
    </lineage>
</organism>
<dbReference type="GO" id="GO:0006412">
    <property type="term" value="P:translation"/>
    <property type="evidence" value="ECO:0007669"/>
    <property type="project" value="InterPro"/>
</dbReference>
<accession>A0AAD5WRL6</accession>
<dbReference type="Pfam" id="PF00297">
    <property type="entry name" value="Ribosomal_L3"/>
    <property type="match status" value="1"/>
</dbReference>
<dbReference type="InterPro" id="IPR000597">
    <property type="entry name" value="Ribosomal_uL3"/>
</dbReference>
<name>A0AAD5WRL6_9PEZI</name>
<dbReference type="NCBIfam" id="TIGR03625">
    <property type="entry name" value="L3_bact"/>
    <property type="match status" value="1"/>
</dbReference>
<dbReference type="Proteomes" id="UP001201980">
    <property type="component" value="Unassembled WGS sequence"/>
</dbReference>
<comment type="similarity">
    <text evidence="1">Belongs to the universal ribosomal protein uL3 family.</text>
</comment>
<gene>
    <name evidence="6" type="ORF">MKZ38_003683</name>
</gene>
<keyword evidence="3" id="KW-0687">Ribonucleoprotein</keyword>
<evidence type="ECO:0000256" key="3">
    <source>
        <dbReference type="ARBA" id="ARBA00023274"/>
    </source>
</evidence>
<dbReference type="Gene3D" id="2.40.30.10">
    <property type="entry name" value="Translation factors"/>
    <property type="match status" value="1"/>
</dbReference>
<feature type="region of interest" description="Disordered" evidence="5">
    <location>
        <begin position="231"/>
        <end position="271"/>
    </location>
</feature>
<evidence type="ECO:0000313" key="7">
    <source>
        <dbReference type="Proteomes" id="UP001201980"/>
    </source>
</evidence>
<dbReference type="Gene3D" id="3.30.160.810">
    <property type="match status" value="1"/>
</dbReference>
<evidence type="ECO:0000313" key="6">
    <source>
        <dbReference type="EMBL" id="KAJ2898730.1"/>
    </source>
</evidence>
<dbReference type="GO" id="GO:0005762">
    <property type="term" value="C:mitochondrial large ribosomal subunit"/>
    <property type="evidence" value="ECO:0007669"/>
    <property type="project" value="TreeGrafter"/>
</dbReference>
<dbReference type="InterPro" id="IPR009000">
    <property type="entry name" value="Transl_B-barrel_sf"/>
</dbReference>
<dbReference type="PANTHER" id="PTHR11229">
    <property type="entry name" value="50S RIBOSOMAL PROTEIN L3"/>
    <property type="match status" value="1"/>
</dbReference>
<evidence type="ECO:0000256" key="2">
    <source>
        <dbReference type="ARBA" id="ARBA00022980"/>
    </source>
</evidence>
<evidence type="ECO:0000256" key="4">
    <source>
        <dbReference type="ARBA" id="ARBA00035209"/>
    </source>
</evidence>
<proteinExistence type="inferred from homology"/>
<dbReference type="GO" id="GO:0003735">
    <property type="term" value="F:structural constituent of ribosome"/>
    <property type="evidence" value="ECO:0007669"/>
    <property type="project" value="InterPro"/>
</dbReference>
<reference evidence="6" key="1">
    <citation type="submission" date="2022-07" db="EMBL/GenBank/DDBJ databases">
        <title>Draft genome sequence of Zalerion maritima ATCC 34329, a (micro)plastics degrading marine fungus.</title>
        <authorList>
            <person name="Paco A."/>
            <person name="Goncalves M.F.M."/>
            <person name="Rocha-Santos T.A.P."/>
            <person name="Alves A."/>
        </authorList>
    </citation>
    <scope>NUCLEOTIDE SEQUENCE</scope>
    <source>
        <strain evidence="6">ATCC 34329</strain>
    </source>
</reference>
<sequence>MASRLPSSWVQLRHANPIASSSSLVIAEHTNTIRLRRQPNVVHNLHTTARRGARGKPGWMVGPKGWNTRSNRQNWLVEFNQGEGLPELTTGPAAALKRKEQSTPWRAGVLAIKKGMSAVYQHGNHIPCTVLQLEGCTVVANKTFEKHGYWAVQIGMGSKRPINVGSPLLGYYEAKGVRPMRHLAEFRVRNSDGLLPVGVEIWPDWFHKGQYVDTRSNSRGMGFAGGMKRHGFKGQGKSHGNSKNHRTMGSSGPGQGAGSRVHPGKKMPGRMGNERVTVQNLQVLGVHNELGTVLVKGAVAGPKGIVVKIQDAVKKRSPYPGHMKKMREKLLQRFPHAERHLHDARKRHLQLKQLRKEGNIMKAIEKANEAVAVGAMLTSQEPPPAQASATV</sequence>
<comment type="caution">
    <text evidence="6">The sequence shown here is derived from an EMBL/GenBank/DDBJ whole genome shotgun (WGS) entry which is preliminary data.</text>
</comment>